<dbReference type="OrthoDB" id="9795613at2"/>
<dbReference type="Gene3D" id="3.90.226.10">
    <property type="entry name" value="2-enoyl-CoA Hydratase, Chain A, domain 1"/>
    <property type="match status" value="1"/>
</dbReference>
<gene>
    <name evidence="2" type="ORF">APZ41_018935</name>
</gene>
<dbReference type="InterPro" id="IPR001753">
    <property type="entry name" value="Enoyl-CoA_hydra/iso"/>
</dbReference>
<dbReference type="FunFam" id="3.90.226.10:FF:000066">
    <property type="entry name" value="Enoyl-CoA hydratase"/>
    <property type="match status" value="1"/>
</dbReference>
<dbReference type="EMBL" id="LLWF02000103">
    <property type="protein sequence ID" value="ONH81611.1"/>
    <property type="molecule type" value="Genomic_DNA"/>
</dbReference>
<dbReference type="STRING" id="207340.APZ41_018935"/>
<dbReference type="InterPro" id="IPR014748">
    <property type="entry name" value="Enoyl-CoA_hydra_C"/>
</dbReference>
<dbReference type="InterPro" id="IPR029045">
    <property type="entry name" value="ClpP/crotonase-like_dom_sf"/>
</dbReference>
<comment type="similarity">
    <text evidence="1">Belongs to the enoyl-CoA hydratase/isomerase family.</text>
</comment>
<evidence type="ECO:0000256" key="1">
    <source>
        <dbReference type="ARBA" id="ARBA00005254"/>
    </source>
</evidence>
<comment type="caution">
    <text evidence="2">The sequence shown here is derived from an EMBL/GenBank/DDBJ whole genome shotgun (WGS) entry which is preliminary data.</text>
</comment>
<sequence>MNDTILLQIDPRGVARLTLNRPERHNAFDDALIAGLSAALEELGADPRVRAVVLTGAGRSFSAGADLDWMRRMAEHSHQDNLADAAKLARLMHLLARLPKPTLALVQGAAYGGGVGLACCCDVVLAADTARFCLSEVRLGLTPATISPYVVAAIGARQARRYFTTAEVIPPHRALEIGLVHEVVPAAELEAEAEKVLEALLQGAPGAQAAAKDLVFLCEGRVVDEALSAETGRRIAERRASEEGREGLGAFLGKRPPSWRILQRMPPERMN</sequence>
<dbReference type="SUPFAM" id="SSF52096">
    <property type="entry name" value="ClpP/crotonase"/>
    <property type="match status" value="1"/>
</dbReference>
<dbReference type="GO" id="GO:0003824">
    <property type="term" value="F:catalytic activity"/>
    <property type="evidence" value="ECO:0007669"/>
    <property type="project" value="UniProtKB-ARBA"/>
</dbReference>
<dbReference type="RefSeq" id="WP_058389313.1">
    <property type="nucleotide sequence ID" value="NZ_CP025189.1"/>
</dbReference>
<dbReference type="InterPro" id="IPR051683">
    <property type="entry name" value="Enoyl-CoA_Hydratase/Isomerase"/>
</dbReference>
<dbReference type="Pfam" id="PF00378">
    <property type="entry name" value="ECH_1"/>
    <property type="match status" value="1"/>
</dbReference>
<keyword evidence="3" id="KW-1185">Reference proteome</keyword>
<protein>
    <submittedName>
        <fullName evidence="2">Enoyl-CoA hydratase</fullName>
    </submittedName>
</protein>
<dbReference type="Gene3D" id="1.10.12.10">
    <property type="entry name" value="Lyase 2-enoyl-coa Hydratase, Chain A, domain 2"/>
    <property type="match status" value="1"/>
</dbReference>
<dbReference type="Proteomes" id="UP000054844">
    <property type="component" value="Unassembled WGS sequence"/>
</dbReference>
<name>A0A1S8D090_9PROT</name>
<dbReference type="CDD" id="cd06558">
    <property type="entry name" value="crotonase-like"/>
    <property type="match status" value="1"/>
</dbReference>
<reference evidence="2" key="1">
    <citation type="submission" date="2016-12" db="EMBL/GenBank/DDBJ databases">
        <title>Draft genome sequence of Roseomonas mucosa strain AU37, isolated from a peripheral intravenous catheter.</title>
        <authorList>
            <person name="Choudhury M.A."/>
            <person name="Sidjabat H.E."/>
            <person name="Wailan A.M."/>
            <person name="Zhang L."/>
            <person name="Marsh N.M."/>
            <person name="Rickard C.M."/>
            <person name="Davies M."/>
            <person name="Mcmillan D.J."/>
        </authorList>
    </citation>
    <scope>NUCLEOTIDE SEQUENCE [LARGE SCALE GENOMIC DNA]</scope>
    <source>
        <strain evidence="2">AU37</strain>
    </source>
</reference>
<evidence type="ECO:0000313" key="2">
    <source>
        <dbReference type="EMBL" id="ONH81611.1"/>
    </source>
</evidence>
<organism evidence="2 3">
    <name type="scientific">Roseomonas mucosa</name>
    <dbReference type="NCBI Taxonomy" id="207340"/>
    <lineage>
        <taxon>Bacteria</taxon>
        <taxon>Pseudomonadati</taxon>
        <taxon>Pseudomonadota</taxon>
        <taxon>Alphaproteobacteria</taxon>
        <taxon>Acetobacterales</taxon>
        <taxon>Roseomonadaceae</taxon>
        <taxon>Roseomonas</taxon>
    </lineage>
</organism>
<dbReference type="GO" id="GO:0008300">
    <property type="term" value="P:isoprenoid catabolic process"/>
    <property type="evidence" value="ECO:0007669"/>
    <property type="project" value="TreeGrafter"/>
</dbReference>
<proteinExistence type="inferred from homology"/>
<evidence type="ECO:0000313" key="3">
    <source>
        <dbReference type="Proteomes" id="UP000054844"/>
    </source>
</evidence>
<dbReference type="PANTHER" id="PTHR42964">
    <property type="entry name" value="ENOYL-COA HYDRATASE"/>
    <property type="match status" value="1"/>
</dbReference>
<dbReference type="AlphaFoldDB" id="A0A1S8D090"/>
<accession>A0A1S8D090</accession>
<dbReference type="PANTHER" id="PTHR42964:SF1">
    <property type="entry name" value="POLYKETIDE BIOSYNTHESIS ENOYL-COA HYDRATASE PKSH-RELATED"/>
    <property type="match status" value="1"/>
</dbReference>